<evidence type="ECO:0000313" key="6">
    <source>
        <dbReference type="Proteomes" id="UP000638648"/>
    </source>
</evidence>
<dbReference type="NCBIfam" id="TIGR01409">
    <property type="entry name" value="TAT_signal_seq"/>
    <property type="match status" value="1"/>
</dbReference>
<keyword evidence="4" id="KW-0732">Signal</keyword>
<keyword evidence="3" id="KW-0813">Transport</keyword>
<comment type="subcellular location">
    <subcellularLocation>
        <location evidence="1">Cell envelope</location>
    </subcellularLocation>
</comment>
<dbReference type="PANTHER" id="PTHR43649:SF31">
    <property type="entry name" value="SN-GLYCEROL-3-PHOSPHATE-BINDING PERIPLASMIC PROTEIN UGPB"/>
    <property type="match status" value="1"/>
</dbReference>
<accession>A0A927MYP5</accession>
<dbReference type="Proteomes" id="UP000638648">
    <property type="component" value="Unassembled WGS sequence"/>
</dbReference>
<evidence type="ECO:0000256" key="3">
    <source>
        <dbReference type="ARBA" id="ARBA00022448"/>
    </source>
</evidence>
<dbReference type="EMBL" id="JADBEM010000001">
    <property type="protein sequence ID" value="MBE1609396.1"/>
    <property type="molecule type" value="Genomic_DNA"/>
</dbReference>
<evidence type="ECO:0000256" key="4">
    <source>
        <dbReference type="ARBA" id="ARBA00022729"/>
    </source>
</evidence>
<dbReference type="PANTHER" id="PTHR43649">
    <property type="entry name" value="ARABINOSE-BINDING PROTEIN-RELATED"/>
    <property type="match status" value="1"/>
</dbReference>
<dbReference type="GO" id="GO:0030313">
    <property type="term" value="C:cell envelope"/>
    <property type="evidence" value="ECO:0007669"/>
    <property type="project" value="UniProtKB-SubCell"/>
</dbReference>
<dbReference type="AlphaFoldDB" id="A0A927MYP5"/>
<name>A0A927MYP5_9ACTN</name>
<dbReference type="RefSeq" id="WP_192752978.1">
    <property type="nucleotide sequence ID" value="NZ_BAABJL010000214.1"/>
</dbReference>
<evidence type="ECO:0000256" key="1">
    <source>
        <dbReference type="ARBA" id="ARBA00004196"/>
    </source>
</evidence>
<dbReference type="PROSITE" id="PS51318">
    <property type="entry name" value="TAT"/>
    <property type="match status" value="1"/>
</dbReference>
<sequence>MNAHSAPRDVFDAGDARRDRSSFDIARELSRRGFLARAATGAAVAGIGAMSVACSPFGNSVDGDSPSSTNLRFITPADLGLERTLYKGYLQDFEKANAGSTVGVTFEAWDDYMAKLPTLLAGGAVPDLIHQHMSIVQDYGHRGALLDLAPLMERDGIGRETFVPELIDAFSDGDKIYGIPKDSAAWGVYYNKDKFDEAGLDYPSDDWTMEDLRATARALTRDDRGRNPDQAGFDPKGIKQWGLNWVAPTPTDSENSRAFVRAFGGDWYDEDYQQTLIDQPPARADFELFRAMRCADLSTPSPAQELGQGDPFRSGLTAMSVNHHSQDFFLREEKTKFAWGITFLPKGPGGQFVPVGCSGWAIPKGAKDQTGAWKLLKHLTSPQVQRGFAEQRRWAPSVRAALPALVRENPTDGFVKVHVDPLRERSDRTVISFRFPANQSRIKEVYATHFDPLWTTCATDDVAGAARKAKEQIDAILAQG</sequence>
<dbReference type="InterPro" id="IPR006059">
    <property type="entry name" value="SBP"/>
</dbReference>
<evidence type="ECO:0000256" key="2">
    <source>
        <dbReference type="ARBA" id="ARBA00008520"/>
    </source>
</evidence>
<reference evidence="5" key="1">
    <citation type="submission" date="2020-10" db="EMBL/GenBank/DDBJ databases">
        <title>Sequencing the genomes of 1000 actinobacteria strains.</title>
        <authorList>
            <person name="Klenk H.-P."/>
        </authorList>
    </citation>
    <scope>NUCLEOTIDE SEQUENCE</scope>
    <source>
        <strain evidence="5">DSM 45354</strain>
    </source>
</reference>
<dbReference type="Gene3D" id="3.40.190.10">
    <property type="entry name" value="Periplasmic binding protein-like II"/>
    <property type="match status" value="1"/>
</dbReference>
<comment type="similarity">
    <text evidence="2">Belongs to the bacterial solute-binding protein 1 family.</text>
</comment>
<dbReference type="InterPro" id="IPR019546">
    <property type="entry name" value="TAT_signal_bac_arc"/>
</dbReference>
<proteinExistence type="inferred from homology"/>
<dbReference type="SUPFAM" id="SSF53850">
    <property type="entry name" value="Periplasmic binding protein-like II"/>
    <property type="match status" value="1"/>
</dbReference>
<comment type="caution">
    <text evidence="5">The sequence shown here is derived from an EMBL/GenBank/DDBJ whole genome shotgun (WGS) entry which is preliminary data.</text>
</comment>
<gene>
    <name evidence="5" type="ORF">HEB94_006244</name>
</gene>
<evidence type="ECO:0000313" key="5">
    <source>
        <dbReference type="EMBL" id="MBE1609396.1"/>
    </source>
</evidence>
<organism evidence="5 6">
    <name type="scientific">Actinopolymorpha pittospori</name>
    <dbReference type="NCBI Taxonomy" id="648752"/>
    <lineage>
        <taxon>Bacteria</taxon>
        <taxon>Bacillati</taxon>
        <taxon>Actinomycetota</taxon>
        <taxon>Actinomycetes</taxon>
        <taxon>Propionibacteriales</taxon>
        <taxon>Actinopolymorphaceae</taxon>
        <taxon>Actinopolymorpha</taxon>
    </lineage>
</organism>
<keyword evidence="5" id="KW-0762">Sugar transport</keyword>
<dbReference type="Pfam" id="PF01547">
    <property type="entry name" value="SBP_bac_1"/>
    <property type="match status" value="1"/>
</dbReference>
<keyword evidence="6" id="KW-1185">Reference proteome</keyword>
<dbReference type="InterPro" id="IPR006311">
    <property type="entry name" value="TAT_signal"/>
</dbReference>
<dbReference type="InterPro" id="IPR050490">
    <property type="entry name" value="Bact_solute-bd_prot1"/>
</dbReference>
<protein>
    <submittedName>
        <fullName evidence="5">Multiple sugar transport system substrate-binding protein</fullName>
    </submittedName>
</protein>